<reference evidence="11 12" key="1">
    <citation type="submission" date="2022-05" db="EMBL/GenBank/DDBJ databases">
        <authorList>
            <consortium name="Genoscope - CEA"/>
            <person name="William W."/>
        </authorList>
    </citation>
    <scope>NUCLEOTIDE SEQUENCE [LARGE SCALE GENOMIC DNA]</scope>
</reference>
<keyword evidence="5 8" id="KW-1015">Disulfide bond</keyword>
<dbReference type="PROSITE" id="PS50026">
    <property type="entry name" value="EGF_3"/>
    <property type="match status" value="1"/>
</dbReference>
<dbReference type="Gene3D" id="2.10.25.10">
    <property type="entry name" value="Laminin"/>
    <property type="match status" value="1"/>
</dbReference>
<dbReference type="Pfam" id="PF00084">
    <property type="entry name" value="Sushi"/>
    <property type="match status" value="1"/>
</dbReference>
<dbReference type="SMART" id="SM00181">
    <property type="entry name" value="EGF"/>
    <property type="match status" value="1"/>
</dbReference>
<dbReference type="SUPFAM" id="SSF57196">
    <property type="entry name" value="EGF/Laminin"/>
    <property type="match status" value="1"/>
</dbReference>
<evidence type="ECO:0000256" key="3">
    <source>
        <dbReference type="ARBA" id="ARBA00022737"/>
    </source>
</evidence>
<evidence type="ECO:0000256" key="7">
    <source>
        <dbReference type="PROSITE-ProRule" id="PRU00076"/>
    </source>
</evidence>
<dbReference type="InterPro" id="IPR000152">
    <property type="entry name" value="EGF-type_Asp/Asn_hydroxyl_site"/>
</dbReference>
<gene>
    <name evidence="11" type="ORF">PLOB_00024361</name>
</gene>
<evidence type="ECO:0000313" key="12">
    <source>
        <dbReference type="Proteomes" id="UP001159405"/>
    </source>
</evidence>
<proteinExistence type="predicted"/>
<keyword evidence="2" id="KW-0732">Signal</keyword>
<comment type="caution">
    <text evidence="7">Lacks conserved residue(s) required for the propagation of feature annotation.</text>
</comment>
<sequence>MSFELFFTAKCKAPGKPRNGWQVGNNFANGSVVTFGCNSSSYVLVGASNITCNEGKWSDKTPSCEDVDECKKGLRECHFQADCTNTEGSYTCRCKPGYFGDGFSCESGR</sequence>
<dbReference type="InterPro" id="IPR024731">
    <property type="entry name" value="NELL2-like_EGF"/>
</dbReference>
<dbReference type="InterPro" id="IPR035976">
    <property type="entry name" value="Sushi/SCR/CCP_sf"/>
</dbReference>
<comment type="caution">
    <text evidence="11">The sequence shown here is derived from an EMBL/GenBank/DDBJ whole genome shotgun (WGS) entry which is preliminary data.</text>
</comment>
<dbReference type="PROSITE" id="PS00010">
    <property type="entry name" value="ASX_HYDROXYL"/>
    <property type="match status" value="1"/>
</dbReference>
<evidence type="ECO:0000256" key="4">
    <source>
        <dbReference type="ARBA" id="ARBA00022837"/>
    </source>
</evidence>
<evidence type="ECO:0000256" key="5">
    <source>
        <dbReference type="ARBA" id="ARBA00023157"/>
    </source>
</evidence>
<accession>A0ABN8NNL2</accession>
<feature type="domain" description="Sushi" evidence="10">
    <location>
        <begin position="9"/>
        <end position="66"/>
    </location>
</feature>
<evidence type="ECO:0000256" key="6">
    <source>
        <dbReference type="ARBA" id="ARBA00023180"/>
    </source>
</evidence>
<keyword evidence="1 7" id="KW-0245">EGF-like domain</keyword>
<keyword evidence="4" id="KW-0106">Calcium</keyword>
<evidence type="ECO:0000259" key="9">
    <source>
        <dbReference type="PROSITE" id="PS50026"/>
    </source>
</evidence>
<dbReference type="PANTHER" id="PTHR24039">
    <property type="entry name" value="FIBRILLIN-RELATED"/>
    <property type="match status" value="1"/>
</dbReference>
<dbReference type="PROSITE" id="PS50923">
    <property type="entry name" value="SUSHI"/>
    <property type="match status" value="1"/>
</dbReference>
<dbReference type="InterPro" id="IPR000436">
    <property type="entry name" value="Sushi_SCR_CCP_dom"/>
</dbReference>
<feature type="domain" description="EGF-like" evidence="9">
    <location>
        <begin position="66"/>
        <end position="106"/>
    </location>
</feature>
<dbReference type="InterPro" id="IPR000742">
    <property type="entry name" value="EGF"/>
</dbReference>
<dbReference type="PROSITE" id="PS01187">
    <property type="entry name" value="EGF_CA"/>
    <property type="match status" value="1"/>
</dbReference>
<dbReference type="Proteomes" id="UP001159405">
    <property type="component" value="Unassembled WGS sequence"/>
</dbReference>
<keyword evidence="3" id="KW-0677">Repeat</keyword>
<dbReference type="InterPro" id="IPR001881">
    <property type="entry name" value="EGF-like_Ca-bd_dom"/>
</dbReference>
<dbReference type="InterPro" id="IPR018097">
    <property type="entry name" value="EGF_Ca-bd_CS"/>
</dbReference>
<evidence type="ECO:0000256" key="8">
    <source>
        <dbReference type="PROSITE-ProRule" id="PRU00302"/>
    </source>
</evidence>
<evidence type="ECO:0000259" key="10">
    <source>
        <dbReference type="PROSITE" id="PS50923"/>
    </source>
</evidence>
<dbReference type="EMBL" id="CALNXK010000029">
    <property type="protein sequence ID" value="CAH3116375.1"/>
    <property type="molecule type" value="Genomic_DNA"/>
</dbReference>
<keyword evidence="12" id="KW-1185">Reference proteome</keyword>
<dbReference type="SMART" id="SM00032">
    <property type="entry name" value="CCP"/>
    <property type="match status" value="1"/>
</dbReference>
<dbReference type="PROSITE" id="PS01186">
    <property type="entry name" value="EGF_2"/>
    <property type="match status" value="1"/>
</dbReference>
<evidence type="ECO:0000313" key="11">
    <source>
        <dbReference type="EMBL" id="CAH3116375.1"/>
    </source>
</evidence>
<dbReference type="CDD" id="cd00054">
    <property type="entry name" value="EGF_CA"/>
    <property type="match status" value="1"/>
</dbReference>
<keyword evidence="8" id="KW-0768">Sushi</keyword>
<dbReference type="Pfam" id="PF12947">
    <property type="entry name" value="EGF_3"/>
    <property type="match status" value="1"/>
</dbReference>
<dbReference type="SUPFAM" id="SSF57535">
    <property type="entry name" value="Complement control module/SCR domain"/>
    <property type="match status" value="1"/>
</dbReference>
<organism evidence="11 12">
    <name type="scientific">Porites lobata</name>
    <dbReference type="NCBI Taxonomy" id="104759"/>
    <lineage>
        <taxon>Eukaryota</taxon>
        <taxon>Metazoa</taxon>
        <taxon>Cnidaria</taxon>
        <taxon>Anthozoa</taxon>
        <taxon>Hexacorallia</taxon>
        <taxon>Scleractinia</taxon>
        <taxon>Fungiina</taxon>
        <taxon>Poritidae</taxon>
        <taxon>Porites</taxon>
    </lineage>
</organism>
<name>A0ABN8NNL2_9CNID</name>
<dbReference type="Gene3D" id="2.10.70.10">
    <property type="entry name" value="Complement Module, domain 1"/>
    <property type="match status" value="1"/>
</dbReference>
<evidence type="ECO:0000256" key="1">
    <source>
        <dbReference type="ARBA" id="ARBA00022536"/>
    </source>
</evidence>
<dbReference type="SMART" id="SM00179">
    <property type="entry name" value="EGF_CA"/>
    <property type="match status" value="1"/>
</dbReference>
<feature type="disulfide bond" evidence="8">
    <location>
        <begin position="37"/>
        <end position="64"/>
    </location>
</feature>
<dbReference type="PANTHER" id="PTHR24039:SF28">
    <property type="entry name" value="EGF-LIKE DOMAIN-CONTAINING PROTEIN"/>
    <property type="match status" value="1"/>
</dbReference>
<protein>
    <submittedName>
        <fullName evidence="11">Uncharacterized protein</fullName>
    </submittedName>
</protein>
<keyword evidence="6" id="KW-0325">Glycoprotein</keyword>
<evidence type="ECO:0000256" key="2">
    <source>
        <dbReference type="ARBA" id="ARBA00022729"/>
    </source>
</evidence>
<dbReference type="CDD" id="cd00033">
    <property type="entry name" value="CCP"/>
    <property type="match status" value="1"/>
</dbReference>